<keyword evidence="4" id="KW-0808">Transferase</keyword>
<geneLocation type="plasmid" evidence="4 5">
    <name>AZO_p6</name>
</geneLocation>
<dbReference type="KEGG" id="ali:AZOLI_p60092"/>
<dbReference type="AlphaFoldDB" id="G7ZIZ8"/>
<dbReference type="PANTHER" id="PTHR30244">
    <property type="entry name" value="TRANSAMINASE"/>
    <property type="match status" value="1"/>
</dbReference>
<feature type="modified residue" description="N6-(pyridoxal phosphate)lysine" evidence="2">
    <location>
        <position position="203"/>
    </location>
</feature>
<comment type="similarity">
    <text evidence="3">Belongs to the DegT/DnrJ/EryC1 family.</text>
</comment>
<keyword evidence="4" id="KW-0614">Plasmid</keyword>
<keyword evidence="4" id="KW-0032">Aminotransferase</keyword>
<organism evidence="4 5">
    <name type="scientific">Azospirillum lipoferum (strain 4B)</name>
    <dbReference type="NCBI Taxonomy" id="862719"/>
    <lineage>
        <taxon>Bacteria</taxon>
        <taxon>Pseudomonadati</taxon>
        <taxon>Pseudomonadota</taxon>
        <taxon>Alphaproteobacteria</taxon>
        <taxon>Rhodospirillales</taxon>
        <taxon>Azospirillaceae</taxon>
        <taxon>Azospirillum</taxon>
    </lineage>
</organism>
<dbReference type="PIRSF" id="PIRSF000390">
    <property type="entry name" value="PLP_StrS"/>
    <property type="match status" value="1"/>
</dbReference>
<keyword evidence="2 3" id="KW-0663">Pyridoxal phosphate</keyword>
<gene>
    <name evidence="4" type="ordered locus">AZOLI_p60092</name>
</gene>
<proteinExistence type="inferred from homology"/>
<dbReference type="GO" id="GO:0030170">
    <property type="term" value="F:pyridoxal phosphate binding"/>
    <property type="evidence" value="ECO:0007669"/>
    <property type="project" value="TreeGrafter"/>
</dbReference>
<evidence type="ECO:0000256" key="2">
    <source>
        <dbReference type="PIRSR" id="PIRSR000390-2"/>
    </source>
</evidence>
<keyword evidence="5" id="KW-1185">Reference proteome</keyword>
<dbReference type="Proteomes" id="UP000005667">
    <property type="component" value="Plasmid AZO_p6"/>
</dbReference>
<name>G7ZIZ8_AZOL4</name>
<reference evidence="5" key="1">
    <citation type="journal article" date="2011" name="PLoS Genet.">
        <title>Azospirillum genomes reveal transition of bacteria from aquatic to terrestrial environments.</title>
        <authorList>
            <person name="Wisniewski-Dye F."/>
            <person name="Borziak K."/>
            <person name="Khalsa-Moyers G."/>
            <person name="Alexandre G."/>
            <person name="Sukharnikov L.O."/>
            <person name="Wuichet K."/>
            <person name="Hurst G.B."/>
            <person name="McDonald W.H."/>
            <person name="Robertson J.S."/>
            <person name="Barbe V."/>
            <person name="Calteau A."/>
            <person name="Rouy Z."/>
            <person name="Mangenot S."/>
            <person name="Prigent-Combaret C."/>
            <person name="Normand P."/>
            <person name="Boyer M."/>
            <person name="Siguier P."/>
            <person name="Dessaux Y."/>
            <person name="Elmerich C."/>
            <person name="Condemine G."/>
            <person name="Krishnen G."/>
            <person name="Kennedy I."/>
            <person name="Paterson A.H."/>
            <person name="Gonzalez V."/>
            <person name="Mavingui P."/>
            <person name="Zhulin I.B."/>
        </authorList>
    </citation>
    <scope>NUCLEOTIDE SEQUENCE [LARGE SCALE GENOMIC DNA]</scope>
    <source>
        <strain evidence="5">4B</strain>
    </source>
</reference>
<evidence type="ECO:0000256" key="3">
    <source>
        <dbReference type="RuleBase" id="RU004508"/>
    </source>
</evidence>
<evidence type="ECO:0000313" key="4">
    <source>
        <dbReference type="EMBL" id="CBS91510.1"/>
    </source>
</evidence>
<dbReference type="InterPro" id="IPR015424">
    <property type="entry name" value="PyrdxlP-dep_Trfase"/>
</dbReference>
<accession>G7ZIZ8</accession>
<dbReference type="InterPro" id="IPR000653">
    <property type="entry name" value="DegT/StrS_aminotransferase"/>
</dbReference>
<protein>
    <submittedName>
        <fullName evidence="4">Pyridoxal phosphate-dependent aminotransferase</fullName>
    </submittedName>
</protein>
<evidence type="ECO:0000256" key="1">
    <source>
        <dbReference type="PIRSR" id="PIRSR000390-1"/>
    </source>
</evidence>
<evidence type="ECO:0000313" key="5">
    <source>
        <dbReference type="Proteomes" id="UP000005667"/>
    </source>
</evidence>
<sequence>MTTEPLIPLAVPDLSGREEEYLRACIASTFVSTVGPFVPRFEEQVAAAIGSRGAVATCSGTAGLHVALTALGVGQNDLVVLPSLTFIASANAIAQCGAQPWLFDVTQESWTLDPELLERRLAADTERRPEGLFHRPSGRRIAAVMPVHTLGLPADMHAIVPVARRYGLPVVADSAAALGATCRGKPPGALGADLSVLSFNGNKTVTAGAGGAVVGDDPELLALVRHLSSTARVGQDYDHDRPGFNYRMTNLQAAVGCAQMERWESLVAAKRRIRHRYDQAFAGLEGVEPFPAPPWVEGACWFSGIVLRSPTWEGREAVLRSRLRELGIDSRPFWKPVHLQAPYRNAPCTEMPVCEELWLRVLTLPCSAGLTDAEQDRVIAALLQAFQST</sequence>
<dbReference type="InterPro" id="IPR015421">
    <property type="entry name" value="PyrdxlP-dep_Trfase_major"/>
</dbReference>
<dbReference type="Pfam" id="PF01041">
    <property type="entry name" value="DegT_DnrJ_EryC1"/>
    <property type="match status" value="1"/>
</dbReference>
<dbReference type="EMBL" id="FQ311874">
    <property type="protein sequence ID" value="CBS91510.1"/>
    <property type="molecule type" value="Genomic_DNA"/>
</dbReference>
<dbReference type="SUPFAM" id="SSF53383">
    <property type="entry name" value="PLP-dependent transferases"/>
    <property type="match status" value="1"/>
</dbReference>
<dbReference type="Gene3D" id="3.40.640.10">
    <property type="entry name" value="Type I PLP-dependent aspartate aminotransferase-like (Major domain)"/>
    <property type="match status" value="1"/>
</dbReference>
<dbReference type="CDD" id="cd00616">
    <property type="entry name" value="AHBA_syn"/>
    <property type="match status" value="1"/>
</dbReference>
<dbReference type="GO" id="GO:0008483">
    <property type="term" value="F:transaminase activity"/>
    <property type="evidence" value="ECO:0007669"/>
    <property type="project" value="UniProtKB-KW"/>
</dbReference>
<dbReference type="PANTHER" id="PTHR30244:SF30">
    <property type="entry name" value="BLR5990 PROTEIN"/>
    <property type="match status" value="1"/>
</dbReference>
<dbReference type="GO" id="GO:0000271">
    <property type="term" value="P:polysaccharide biosynthetic process"/>
    <property type="evidence" value="ECO:0007669"/>
    <property type="project" value="TreeGrafter"/>
</dbReference>
<dbReference type="HOGENOM" id="CLU_033332_2_4_5"/>
<feature type="active site" description="Proton acceptor" evidence="1">
    <location>
        <position position="203"/>
    </location>
</feature>